<dbReference type="Proteomes" id="UP001257739">
    <property type="component" value="Unassembled WGS sequence"/>
</dbReference>
<accession>A0ABU1URC8</accession>
<evidence type="ECO:0000313" key="1">
    <source>
        <dbReference type="EMBL" id="MDR7087722.1"/>
    </source>
</evidence>
<gene>
    <name evidence="1" type="ORF">J2X11_002561</name>
</gene>
<dbReference type="EMBL" id="JAVDWH010000001">
    <property type="protein sequence ID" value="MDR7087722.1"/>
    <property type="molecule type" value="Genomic_DNA"/>
</dbReference>
<evidence type="ECO:0000313" key="2">
    <source>
        <dbReference type="Proteomes" id="UP001257739"/>
    </source>
</evidence>
<organism evidence="1 2">
    <name type="scientific">Aeromicrobium panaciterrae</name>
    <dbReference type="NCBI Taxonomy" id="363861"/>
    <lineage>
        <taxon>Bacteria</taxon>
        <taxon>Bacillati</taxon>
        <taxon>Actinomycetota</taxon>
        <taxon>Actinomycetes</taxon>
        <taxon>Propionibacteriales</taxon>
        <taxon>Nocardioidaceae</taxon>
        <taxon>Aeromicrobium</taxon>
    </lineage>
</organism>
<sequence>MREQLGATDNADTSLVTRRLNPEYKRFAHRVIVSG</sequence>
<keyword evidence="2" id="KW-1185">Reference proteome</keyword>
<reference evidence="1 2" key="1">
    <citation type="submission" date="2023-07" db="EMBL/GenBank/DDBJ databases">
        <title>Sorghum-associated microbial communities from plants grown in Nebraska, USA.</title>
        <authorList>
            <person name="Schachtman D."/>
        </authorList>
    </citation>
    <scope>NUCLEOTIDE SEQUENCE [LARGE SCALE GENOMIC DNA]</scope>
    <source>
        <strain evidence="1 2">BE248</strain>
    </source>
</reference>
<name>A0ABU1URC8_9ACTN</name>
<proteinExistence type="predicted"/>
<protein>
    <submittedName>
        <fullName evidence="1">Uncharacterized protein</fullName>
    </submittedName>
</protein>
<comment type="caution">
    <text evidence="1">The sequence shown here is derived from an EMBL/GenBank/DDBJ whole genome shotgun (WGS) entry which is preliminary data.</text>
</comment>